<accession>A0AAN8V8C3</accession>
<dbReference type="PANTHER" id="PTHR11352:SF0">
    <property type="entry name" value="PROLIFERATING CELL NUCLEAR ANTIGEN"/>
    <property type="match status" value="1"/>
</dbReference>
<feature type="transmembrane region" description="Helical" evidence="2">
    <location>
        <begin position="118"/>
        <end position="142"/>
    </location>
</feature>
<dbReference type="GO" id="GO:0006298">
    <property type="term" value="P:mismatch repair"/>
    <property type="evidence" value="ECO:0007669"/>
    <property type="project" value="TreeGrafter"/>
</dbReference>
<evidence type="ECO:0000313" key="4">
    <source>
        <dbReference type="EMBL" id="KAK6929440.1"/>
    </source>
</evidence>
<dbReference type="InterPro" id="IPR046938">
    <property type="entry name" value="DNA_clamp_sf"/>
</dbReference>
<dbReference type="SUPFAM" id="SSF55979">
    <property type="entry name" value="DNA clamp"/>
    <property type="match status" value="1"/>
</dbReference>
<dbReference type="Gene3D" id="3.10.150.10">
    <property type="entry name" value="DNA Polymerase III, subunit A, domain 2"/>
    <property type="match status" value="1"/>
</dbReference>
<keyword evidence="2" id="KW-0472">Membrane</keyword>
<reference evidence="4 5" key="1">
    <citation type="submission" date="2023-12" db="EMBL/GenBank/DDBJ databases">
        <title>A high-quality genome assembly for Dillenia turbinata (Dilleniales).</title>
        <authorList>
            <person name="Chanderbali A."/>
        </authorList>
    </citation>
    <scope>NUCLEOTIDE SEQUENCE [LARGE SCALE GENOMIC DNA]</scope>
    <source>
        <strain evidence="4">LSX21</strain>
        <tissue evidence="4">Leaf</tissue>
    </source>
</reference>
<protein>
    <submittedName>
        <fullName evidence="4">Proliferating cell nuclear antigen, PCNA, N-terminal</fullName>
    </submittedName>
</protein>
<evidence type="ECO:0000256" key="1">
    <source>
        <dbReference type="ARBA" id="ARBA00023125"/>
    </source>
</evidence>
<comment type="caution">
    <text evidence="4">The sequence shown here is derived from an EMBL/GenBank/DDBJ whole genome shotgun (WGS) entry which is preliminary data.</text>
</comment>
<dbReference type="GO" id="GO:0006272">
    <property type="term" value="P:leading strand elongation"/>
    <property type="evidence" value="ECO:0007669"/>
    <property type="project" value="TreeGrafter"/>
</dbReference>
<dbReference type="GO" id="GO:0003677">
    <property type="term" value="F:DNA binding"/>
    <property type="evidence" value="ECO:0007669"/>
    <property type="project" value="UniProtKB-KW"/>
</dbReference>
<keyword evidence="2" id="KW-1133">Transmembrane helix</keyword>
<dbReference type="InterPro" id="IPR022648">
    <property type="entry name" value="Pr_cel_nuc_antig_N"/>
</dbReference>
<keyword evidence="1" id="KW-0238">DNA-binding</keyword>
<dbReference type="AlphaFoldDB" id="A0AAN8V8C3"/>
<gene>
    <name evidence="4" type="ORF">RJ641_005645</name>
</gene>
<organism evidence="4 5">
    <name type="scientific">Dillenia turbinata</name>
    <dbReference type="NCBI Taxonomy" id="194707"/>
    <lineage>
        <taxon>Eukaryota</taxon>
        <taxon>Viridiplantae</taxon>
        <taxon>Streptophyta</taxon>
        <taxon>Embryophyta</taxon>
        <taxon>Tracheophyta</taxon>
        <taxon>Spermatophyta</taxon>
        <taxon>Magnoliopsida</taxon>
        <taxon>eudicotyledons</taxon>
        <taxon>Gunneridae</taxon>
        <taxon>Pentapetalae</taxon>
        <taxon>Dilleniales</taxon>
        <taxon>Dilleniaceae</taxon>
        <taxon>Dillenia</taxon>
    </lineage>
</organism>
<sequence>MISECVSWTVQNDAPGKWAAVTLFLLLFFPSGFNEEQYFELRFSVKFCFYASLISLLRPEGLEHYRSDRNVTMGVNLANMAKLLRCAGPNDIITIEANDRPDSVSCLKTPAWTLPNPALFIIHFLIFFVFKLSMLSGVLRFLRMHSCWNFQWWLSTRGAEMGYLRFYSAPKIGEEEENKLYSETKSQVKSKESERKTKVVIKEAAETEPMVEDKPQVDTKPQVPEIAEKYKLQVLEAFRLKRSNPVNHFSEGAKNRILKGKIQGSNCMLVIQAILRECCLCPLVKEGKKNYDMQPGFLKIKIEITTATAPFALPRTWNSKFTKRNTLDDECIQRKQKQSKYGVEKQQLLEPYTKADSSNSAFPFTI</sequence>
<dbReference type="EMBL" id="JBAMMX010000013">
    <property type="protein sequence ID" value="KAK6929440.1"/>
    <property type="molecule type" value="Genomic_DNA"/>
</dbReference>
<name>A0AAN8V8C3_9MAGN</name>
<dbReference type="GO" id="GO:0019985">
    <property type="term" value="P:translesion synthesis"/>
    <property type="evidence" value="ECO:0007669"/>
    <property type="project" value="TreeGrafter"/>
</dbReference>
<dbReference type="GO" id="GO:0006275">
    <property type="term" value="P:regulation of DNA replication"/>
    <property type="evidence" value="ECO:0007669"/>
    <property type="project" value="InterPro"/>
</dbReference>
<dbReference type="PANTHER" id="PTHR11352">
    <property type="entry name" value="PROLIFERATING CELL NUCLEAR ANTIGEN"/>
    <property type="match status" value="1"/>
</dbReference>
<feature type="domain" description="Proliferating cell nuclear antigen PCNA N-terminal" evidence="3">
    <location>
        <begin position="52"/>
        <end position="105"/>
    </location>
</feature>
<evidence type="ECO:0000259" key="3">
    <source>
        <dbReference type="Pfam" id="PF00705"/>
    </source>
</evidence>
<dbReference type="GO" id="GO:0043626">
    <property type="term" value="C:PCNA complex"/>
    <property type="evidence" value="ECO:0007669"/>
    <property type="project" value="TreeGrafter"/>
</dbReference>
<evidence type="ECO:0000313" key="5">
    <source>
        <dbReference type="Proteomes" id="UP001370490"/>
    </source>
</evidence>
<keyword evidence="2" id="KW-0812">Transmembrane</keyword>
<evidence type="ECO:0000256" key="2">
    <source>
        <dbReference type="SAM" id="Phobius"/>
    </source>
</evidence>
<dbReference type="InterPro" id="IPR000730">
    <property type="entry name" value="Pr_cel_nuc_antig"/>
</dbReference>
<keyword evidence="5" id="KW-1185">Reference proteome</keyword>
<proteinExistence type="predicted"/>
<dbReference type="Proteomes" id="UP001370490">
    <property type="component" value="Unassembled WGS sequence"/>
</dbReference>
<dbReference type="Pfam" id="PF00705">
    <property type="entry name" value="PCNA_N"/>
    <property type="match status" value="1"/>
</dbReference>
<dbReference type="GO" id="GO:0030337">
    <property type="term" value="F:DNA polymerase processivity factor activity"/>
    <property type="evidence" value="ECO:0007669"/>
    <property type="project" value="InterPro"/>
</dbReference>